<comment type="caution">
    <text evidence="1">The sequence shown here is derived from an EMBL/GenBank/DDBJ whole genome shotgun (WGS) entry which is preliminary data.</text>
</comment>
<reference evidence="1" key="1">
    <citation type="submission" date="2019-05" db="EMBL/GenBank/DDBJ databases">
        <title>Annotation for the trematode Paragonimus heterotremus.</title>
        <authorList>
            <person name="Choi Y.-J."/>
        </authorList>
    </citation>
    <scope>NUCLEOTIDE SEQUENCE</scope>
    <source>
        <strain evidence="1">LC</strain>
    </source>
</reference>
<proteinExistence type="predicted"/>
<dbReference type="EMBL" id="LUCH01008347">
    <property type="protein sequence ID" value="KAF5396363.1"/>
    <property type="molecule type" value="Genomic_DNA"/>
</dbReference>
<protein>
    <submittedName>
        <fullName evidence="1">Uncharacterized protein</fullName>
    </submittedName>
</protein>
<evidence type="ECO:0000313" key="2">
    <source>
        <dbReference type="Proteomes" id="UP000748531"/>
    </source>
</evidence>
<accession>A0A8J4SG37</accession>
<sequence length="84" mass="9294">MFVSCHQLTHSYSCFVSSRSIPQPLSPLCQYSSITSLWSYISKITPAPSPSGLPTASHGLVVFYTSSQHSSCFWTNYFIDLPPS</sequence>
<gene>
    <name evidence="1" type="ORF">PHET_10814</name>
</gene>
<organism evidence="1 2">
    <name type="scientific">Paragonimus heterotremus</name>
    <dbReference type="NCBI Taxonomy" id="100268"/>
    <lineage>
        <taxon>Eukaryota</taxon>
        <taxon>Metazoa</taxon>
        <taxon>Spiralia</taxon>
        <taxon>Lophotrochozoa</taxon>
        <taxon>Platyhelminthes</taxon>
        <taxon>Trematoda</taxon>
        <taxon>Digenea</taxon>
        <taxon>Plagiorchiida</taxon>
        <taxon>Troglotremata</taxon>
        <taxon>Troglotrematidae</taxon>
        <taxon>Paragonimus</taxon>
    </lineage>
</organism>
<dbReference type="Proteomes" id="UP000748531">
    <property type="component" value="Unassembled WGS sequence"/>
</dbReference>
<keyword evidence="2" id="KW-1185">Reference proteome</keyword>
<evidence type="ECO:0000313" key="1">
    <source>
        <dbReference type="EMBL" id="KAF5396363.1"/>
    </source>
</evidence>
<name>A0A8J4SG37_9TREM</name>
<dbReference type="AlphaFoldDB" id="A0A8J4SG37"/>